<evidence type="ECO:0000256" key="1">
    <source>
        <dbReference type="SAM" id="SignalP"/>
    </source>
</evidence>
<organism evidence="2 3">
    <name type="scientific">Nonlabens spongiae</name>
    <dbReference type="NCBI Taxonomy" id="331648"/>
    <lineage>
        <taxon>Bacteria</taxon>
        <taxon>Pseudomonadati</taxon>
        <taxon>Bacteroidota</taxon>
        <taxon>Flavobacteriia</taxon>
        <taxon>Flavobacteriales</taxon>
        <taxon>Flavobacteriaceae</taxon>
        <taxon>Nonlabens</taxon>
    </lineage>
</organism>
<dbReference type="RefSeq" id="WP_085766917.1">
    <property type="nucleotide sequence ID" value="NZ_CP019344.1"/>
</dbReference>
<dbReference type="AlphaFoldDB" id="A0A1W6MKJ9"/>
<reference evidence="2 3" key="1">
    <citation type="submission" date="2016-11" db="EMBL/GenBank/DDBJ databases">
        <title>Trade-off between light-utilization and light-protection in marine flavobacteria.</title>
        <authorList>
            <person name="Kumagai Y."/>
        </authorList>
    </citation>
    <scope>NUCLEOTIDE SEQUENCE [LARGE SCALE GENOMIC DNA]</scope>
    <source>
        <strain evidence="2 3">JCM 13191</strain>
    </source>
</reference>
<gene>
    <name evidence="2" type="ORF">BST97_08970</name>
</gene>
<proteinExistence type="predicted"/>
<dbReference type="OrthoDB" id="1436952at2"/>
<sequence>MKKFTLLIFFISTIAFAQKERVQIKGTVTSASEEPIEGITIFNLNNLEGTITNEQGVFYINVMEGDKLNFDAVQFEPFTLEVGANTIKRKSATLQLNEGVNKLEEVIIQDNLMMIEVKRDVDVKPVLAGVEEENLRVRAVDRMENTFSDRVRQPDEYPIEQLAASQSGLRMNMFNVIGLLGSLVVSESLKNLDLSGKPKPVEEEFNVVMVKNKFGTDYLAEFLDLDKEYLYEFMYYAKDNGLNKEMLESDNELALLEFLSEQSKSFKRKKGLLETKG</sequence>
<name>A0A1W6MKJ9_9FLAO</name>
<dbReference type="InterPro" id="IPR008969">
    <property type="entry name" value="CarboxyPept-like_regulatory"/>
</dbReference>
<protein>
    <recommendedName>
        <fullName evidence="4">TonB-dependent receptor</fullName>
    </recommendedName>
</protein>
<evidence type="ECO:0000313" key="3">
    <source>
        <dbReference type="Proteomes" id="UP000193431"/>
    </source>
</evidence>
<dbReference type="SUPFAM" id="SSF49464">
    <property type="entry name" value="Carboxypeptidase regulatory domain-like"/>
    <property type="match status" value="1"/>
</dbReference>
<dbReference type="STRING" id="331648.BST97_08970"/>
<evidence type="ECO:0008006" key="4">
    <source>
        <dbReference type="Google" id="ProtNLM"/>
    </source>
</evidence>
<dbReference type="Gene3D" id="2.60.40.1120">
    <property type="entry name" value="Carboxypeptidase-like, regulatory domain"/>
    <property type="match status" value="1"/>
</dbReference>
<feature type="signal peptide" evidence="1">
    <location>
        <begin position="1"/>
        <end position="17"/>
    </location>
</feature>
<keyword evidence="3" id="KW-1185">Reference proteome</keyword>
<dbReference type="Proteomes" id="UP000193431">
    <property type="component" value="Chromosome"/>
</dbReference>
<dbReference type="EMBL" id="CP019344">
    <property type="protein sequence ID" value="ARN78120.1"/>
    <property type="molecule type" value="Genomic_DNA"/>
</dbReference>
<feature type="chain" id="PRO_5012596930" description="TonB-dependent receptor" evidence="1">
    <location>
        <begin position="18"/>
        <end position="277"/>
    </location>
</feature>
<keyword evidence="1" id="KW-0732">Signal</keyword>
<evidence type="ECO:0000313" key="2">
    <source>
        <dbReference type="EMBL" id="ARN78120.1"/>
    </source>
</evidence>
<accession>A0A1W6MKJ9</accession>
<dbReference type="Pfam" id="PF13715">
    <property type="entry name" value="CarbopepD_reg_2"/>
    <property type="match status" value="1"/>
</dbReference>